<comment type="caution">
    <text evidence="1">The sequence shown here is derived from an EMBL/GenBank/DDBJ whole genome shotgun (WGS) entry which is preliminary data.</text>
</comment>
<accession>A0A8H6KHK2</accession>
<sequence length="625" mass="70258">MSVLSDVQEVSRWIEHNVSTADPAWAMSEAIKKKVQMPAPSLEFEGKKSKFLPFIDGYFKRPAGSNLDRNVFQNTSTWEDVRAEAEVMREKYLNNKGPLGYRNRVFTKYACRVEFLTELIPKGEYTSPICGGLKLIISAARRRRNLVDVVLASLDALSEEVEGTATYIRLYARFPNVLPSAEELYLAVLHAIEAIMTWFEKLSKRLKSIVNGEDYGATLQAKITSNIQEKSKAFDRAIQECFHQKIDAMAQNIVMIGKTLDHFSTAYAVDAHKREEEARRFWANCENGFKAVQSIEDHLHGIIKDLRGRVDQLEQRNTQYLLIQPSQHNNFFLTSPQPRVSDGQLLSALGFGSAAEAHQRALDAVQREIEFVSFVGHSLGPYQQGRISFVMENPDFREWFRSTNSNVLVVRGMDFNTTPSDVVSPLSYMCAMLAKTVSQVQSVQPAVFFCRLHSDPDGTLAGPRGMLSSLVSQLALSLAGRLDLGFLGADDLSRIQGRRLEDLWMLFEVIVNGLGPGFVFCVIDGVEFFESETHSNNMHQVMHWMSSFAADKERQPGGLVFKLLVTSPMGSEYLRQWFPGAVEVTLLGNYLGDGHDFNELRTMTSTQAMLMQRRCPSIPSIADSS</sequence>
<evidence type="ECO:0000313" key="2">
    <source>
        <dbReference type="Proteomes" id="UP000639643"/>
    </source>
</evidence>
<dbReference type="PANTHER" id="PTHR40619:SF3">
    <property type="entry name" value="FUNGAL STAND N-TERMINAL GOODBYE DOMAIN-CONTAINING PROTEIN"/>
    <property type="match status" value="1"/>
</dbReference>
<dbReference type="AlphaFoldDB" id="A0A8H6KHK2"/>
<dbReference type="OrthoDB" id="5419927at2759"/>
<dbReference type="PANTHER" id="PTHR40619">
    <property type="entry name" value="FUNGAL STAND N-TERMINAL GOODBYE DOMAIN-CONTAINING PROTEIN"/>
    <property type="match status" value="1"/>
</dbReference>
<evidence type="ECO:0000313" key="1">
    <source>
        <dbReference type="EMBL" id="KAF6831644.1"/>
    </source>
</evidence>
<keyword evidence="2" id="KW-1185">Reference proteome</keyword>
<gene>
    <name evidence="1" type="ORF">CMUS01_07261</name>
</gene>
<organism evidence="1 2">
    <name type="scientific">Colletotrichum musicola</name>
    <dbReference type="NCBI Taxonomy" id="2175873"/>
    <lineage>
        <taxon>Eukaryota</taxon>
        <taxon>Fungi</taxon>
        <taxon>Dikarya</taxon>
        <taxon>Ascomycota</taxon>
        <taxon>Pezizomycotina</taxon>
        <taxon>Sordariomycetes</taxon>
        <taxon>Hypocreomycetidae</taxon>
        <taxon>Glomerellales</taxon>
        <taxon>Glomerellaceae</taxon>
        <taxon>Colletotrichum</taxon>
        <taxon>Colletotrichum orchidearum species complex</taxon>
    </lineage>
</organism>
<proteinExistence type="predicted"/>
<dbReference type="Proteomes" id="UP000639643">
    <property type="component" value="Unassembled WGS sequence"/>
</dbReference>
<reference evidence="1" key="1">
    <citation type="journal article" date="2020" name="Phytopathology">
        <title>Genome Sequence Resources of Colletotrichum truncatum, C. plurivorum, C. musicola, and C. sojae: Four Species Pathogenic to Soybean (Glycine max).</title>
        <authorList>
            <person name="Rogerio F."/>
            <person name="Boufleur T.R."/>
            <person name="Ciampi-Guillardi M."/>
            <person name="Sukno S.A."/>
            <person name="Thon M.R."/>
            <person name="Massola Junior N.S."/>
            <person name="Baroncelli R."/>
        </authorList>
    </citation>
    <scope>NUCLEOTIDE SEQUENCE</scope>
    <source>
        <strain evidence="1">LFN0074</strain>
    </source>
</reference>
<dbReference type="EMBL" id="WIGM01000256">
    <property type="protein sequence ID" value="KAF6831644.1"/>
    <property type="molecule type" value="Genomic_DNA"/>
</dbReference>
<protein>
    <submittedName>
        <fullName evidence="1">Uncharacterized protein</fullName>
    </submittedName>
</protein>
<name>A0A8H6KHK2_9PEZI</name>